<feature type="domain" description="ABC1 atypical kinase-like" evidence="2">
    <location>
        <begin position="107"/>
        <end position="339"/>
    </location>
</feature>
<dbReference type="InterPro" id="IPR050154">
    <property type="entry name" value="UbiB_kinase"/>
</dbReference>
<dbReference type="AlphaFoldDB" id="A0A3A1TS69"/>
<gene>
    <name evidence="3" type="ORF">D1781_16525</name>
</gene>
<dbReference type="GO" id="GO:0016301">
    <property type="term" value="F:kinase activity"/>
    <property type="evidence" value="ECO:0007669"/>
    <property type="project" value="UniProtKB-KW"/>
</dbReference>
<keyword evidence="3" id="KW-0808">Transferase</keyword>
<evidence type="ECO:0000259" key="2">
    <source>
        <dbReference type="Pfam" id="PF03109"/>
    </source>
</evidence>
<keyword evidence="3" id="KW-0418">Kinase</keyword>
<dbReference type="InterPro" id="IPR011009">
    <property type="entry name" value="Kinase-like_dom_sf"/>
</dbReference>
<comment type="caution">
    <text evidence="3">The sequence shown here is derived from an EMBL/GenBank/DDBJ whole genome shotgun (WGS) entry which is preliminary data.</text>
</comment>
<proteinExistence type="inferred from homology"/>
<dbReference type="Proteomes" id="UP000265742">
    <property type="component" value="Unassembled WGS sequence"/>
</dbReference>
<dbReference type="EMBL" id="QXTG01000003">
    <property type="protein sequence ID" value="RIX26535.1"/>
    <property type="molecule type" value="Genomic_DNA"/>
</dbReference>
<dbReference type="OrthoDB" id="9795390at2"/>
<dbReference type="PANTHER" id="PTHR10566:SF113">
    <property type="entry name" value="PROTEIN ACTIVITY OF BC1 COMPLEX KINASE 7, CHLOROPLASTIC"/>
    <property type="match status" value="1"/>
</dbReference>
<protein>
    <submittedName>
        <fullName evidence="3">AarF/ABC1/UbiB kinase family protein</fullName>
    </submittedName>
</protein>
<reference evidence="4" key="1">
    <citation type="submission" date="2018-09" db="EMBL/GenBank/DDBJ databases">
        <authorList>
            <person name="Kim I."/>
        </authorList>
    </citation>
    <scope>NUCLEOTIDE SEQUENCE [LARGE SCALE GENOMIC DNA]</scope>
    <source>
        <strain evidence="4">DD4a</strain>
    </source>
</reference>
<evidence type="ECO:0000313" key="3">
    <source>
        <dbReference type="EMBL" id="RIX26535.1"/>
    </source>
</evidence>
<dbReference type="CDD" id="cd05121">
    <property type="entry name" value="ABC1_ADCK3-like"/>
    <property type="match status" value="1"/>
</dbReference>
<evidence type="ECO:0000256" key="1">
    <source>
        <dbReference type="ARBA" id="ARBA00009670"/>
    </source>
</evidence>
<keyword evidence="4" id="KW-1185">Reference proteome</keyword>
<dbReference type="SUPFAM" id="SSF56112">
    <property type="entry name" value="Protein kinase-like (PK-like)"/>
    <property type="match status" value="1"/>
</dbReference>
<dbReference type="Pfam" id="PF03109">
    <property type="entry name" value="ABC1"/>
    <property type="match status" value="1"/>
</dbReference>
<dbReference type="PANTHER" id="PTHR10566">
    <property type="entry name" value="CHAPERONE-ACTIVITY OF BC1 COMPLEX CABC1 -RELATED"/>
    <property type="match status" value="1"/>
</dbReference>
<evidence type="ECO:0000313" key="4">
    <source>
        <dbReference type="Proteomes" id="UP000265742"/>
    </source>
</evidence>
<organism evidence="3 4">
    <name type="scientific">Amnibacterium setariae</name>
    <dbReference type="NCBI Taxonomy" id="2306585"/>
    <lineage>
        <taxon>Bacteria</taxon>
        <taxon>Bacillati</taxon>
        <taxon>Actinomycetota</taxon>
        <taxon>Actinomycetes</taxon>
        <taxon>Micrococcales</taxon>
        <taxon>Microbacteriaceae</taxon>
        <taxon>Amnibacterium</taxon>
    </lineage>
</organism>
<dbReference type="InterPro" id="IPR004147">
    <property type="entry name" value="ABC1_dom"/>
</dbReference>
<sequence length="578" mass="61641">MRADADLDLLGVLVTRRGRLMEVATVLRRYGFASIAAQLDSAGGPGHRLVQRVTDRFIDPELASASAGERLRGALTELGTTAIKLGQLLSLRPDIVGPNVASALAELRAGVPADPPGHAEDTVRAELGADVTELFREFDPTPLASGSVAQVHRAVLHDGTPVVVKILHEGVRRRVLDDLQLLSALAVWSEAVSPIAHQLRFAAVAADFDRSMRGAVDLREELANLQRFGAMFAEDPGVRIPVAYPERSSAGVLTMEEMTGHVVDDGESVRAAGWAPDELATRTASIYLTMVFRHGIYHTDPHPGNFLLNPGVITILDFGDVARISSSKREQLEDLIAAVGGGEPRSVTDALLAITDAPPGIREDEVVDDVEAQITDHLTGGVDAIDLAAVTRGVAVVVHRHGLSLPAEIALVLRVVTLLQGLAADIGADIDLRSITRPFALDLARRRLDPKVRLGRAVRTGRAWERLAETLPGELSALLDHIRREGGADLRLRDPDGIADHLVDGLLTAALVLSAGELVSRSVPPKLGSLSVPGLAVAGAAWLRYRSIRARRAGAPSAAARLRLAERVIRSARRPGTS</sequence>
<accession>A0A3A1TS69</accession>
<comment type="similarity">
    <text evidence="1">Belongs to the protein kinase superfamily. ADCK protein kinase family.</text>
</comment>
<name>A0A3A1TS69_9MICO</name>
<dbReference type="RefSeq" id="WP_119483610.1">
    <property type="nucleotide sequence ID" value="NZ_QXTG01000003.1"/>
</dbReference>